<dbReference type="InterPro" id="IPR010992">
    <property type="entry name" value="IHF-like_DNA-bd_dom_sf"/>
</dbReference>
<protein>
    <submittedName>
        <fullName evidence="4">HU family DNA-binding protein</fullName>
    </submittedName>
</protein>
<evidence type="ECO:0000256" key="2">
    <source>
        <dbReference type="ARBA" id="ARBA00023125"/>
    </source>
</evidence>
<dbReference type="SUPFAM" id="SSF47729">
    <property type="entry name" value="IHF-like DNA-binding proteins"/>
    <property type="match status" value="1"/>
</dbReference>
<dbReference type="PRINTS" id="PR01727">
    <property type="entry name" value="DNABINDINGHU"/>
</dbReference>
<evidence type="ECO:0000313" key="4">
    <source>
        <dbReference type="EMBL" id="MCA9374899.1"/>
    </source>
</evidence>
<dbReference type="Proteomes" id="UP000748332">
    <property type="component" value="Unassembled WGS sequence"/>
</dbReference>
<dbReference type="Pfam" id="PF00216">
    <property type="entry name" value="Bac_DNA_binding"/>
    <property type="match status" value="1"/>
</dbReference>
<evidence type="ECO:0000256" key="1">
    <source>
        <dbReference type="ARBA" id="ARBA00023067"/>
    </source>
</evidence>
<dbReference type="GO" id="GO:0030527">
    <property type="term" value="F:structural constituent of chromatin"/>
    <property type="evidence" value="ECO:0007669"/>
    <property type="project" value="InterPro"/>
</dbReference>
<dbReference type="AlphaFoldDB" id="A0A955KVH9"/>
<dbReference type="EMBL" id="JAGQLM010000042">
    <property type="protein sequence ID" value="MCA9374899.1"/>
    <property type="molecule type" value="Genomic_DNA"/>
</dbReference>
<dbReference type="PANTHER" id="PTHR33175">
    <property type="entry name" value="DNA-BINDING PROTEIN HU"/>
    <property type="match status" value="1"/>
</dbReference>
<keyword evidence="1" id="KW-0226">DNA condensation</keyword>
<keyword evidence="2 4" id="KW-0238">DNA-binding</keyword>
<gene>
    <name evidence="4" type="ORF">KC622_01055</name>
</gene>
<comment type="caution">
    <text evidence="4">The sequence shown here is derived from an EMBL/GenBank/DDBJ whole genome shotgun (WGS) entry which is preliminary data.</text>
</comment>
<dbReference type="GO" id="GO:0003677">
    <property type="term" value="F:DNA binding"/>
    <property type="evidence" value="ECO:0007669"/>
    <property type="project" value="UniProtKB-KW"/>
</dbReference>
<evidence type="ECO:0000313" key="5">
    <source>
        <dbReference type="Proteomes" id="UP000748332"/>
    </source>
</evidence>
<name>A0A955KVH9_9BACT</name>
<reference evidence="4" key="1">
    <citation type="submission" date="2020-04" db="EMBL/GenBank/DDBJ databases">
        <authorList>
            <person name="Zhang T."/>
        </authorList>
    </citation>
    <scope>NUCLEOTIDE SEQUENCE</scope>
    <source>
        <strain evidence="4">HKST-UBA16</strain>
    </source>
</reference>
<dbReference type="GO" id="GO:0030261">
    <property type="term" value="P:chromosome condensation"/>
    <property type="evidence" value="ECO:0007669"/>
    <property type="project" value="UniProtKB-KW"/>
</dbReference>
<sequence>MLKKDIAKYIADQTGISLKQANAVVDAFLDAIRMALGKGESVLLTGFGKFEVRRRAARVGINPQTKAKINLPASNVPAFKAGKGLKDAVK</sequence>
<proteinExistence type="inferred from homology"/>
<organism evidence="4 5">
    <name type="scientific">Candidatus Dojkabacteria bacterium</name>
    <dbReference type="NCBI Taxonomy" id="2099670"/>
    <lineage>
        <taxon>Bacteria</taxon>
        <taxon>Candidatus Dojkabacteria</taxon>
    </lineage>
</organism>
<accession>A0A955KVH9</accession>
<dbReference type="Gene3D" id="4.10.520.10">
    <property type="entry name" value="IHF-like DNA-binding proteins"/>
    <property type="match status" value="1"/>
</dbReference>
<comment type="similarity">
    <text evidence="3">Belongs to the bacterial histone-like protein family.</text>
</comment>
<dbReference type="InterPro" id="IPR020816">
    <property type="entry name" value="Histone-like_DNA-bd_CS"/>
</dbReference>
<dbReference type="InterPro" id="IPR000119">
    <property type="entry name" value="Hist_DNA-bd"/>
</dbReference>
<reference evidence="4" key="2">
    <citation type="journal article" date="2021" name="Microbiome">
        <title>Successional dynamics and alternative stable states in a saline activated sludge microbial community over 9 years.</title>
        <authorList>
            <person name="Wang Y."/>
            <person name="Ye J."/>
            <person name="Ju F."/>
            <person name="Liu L."/>
            <person name="Boyd J.A."/>
            <person name="Deng Y."/>
            <person name="Parks D.H."/>
            <person name="Jiang X."/>
            <person name="Yin X."/>
            <person name="Woodcroft B.J."/>
            <person name="Tyson G.W."/>
            <person name="Hugenholtz P."/>
            <person name="Polz M.F."/>
            <person name="Zhang T."/>
        </authorList>
    </citation>
    <scope>NUCLEOTIDE SEQUENCE</scope>
    <source>
        <strain evidence="4">HKST-UBA16</strain>
    </source>
</reference>
<dbReference type="SMART" id="SM00411">
    <property type="entry name" value="BHL"/>
    <property type="match status" value="1"/>
</dbReference>
<dbReference type="GO" id="GO:0005829">
    <property type="term" value="C:cytosol"/>
    <property type="evidence" value="ECO:0007669"/>
    <property type="project" value="TreeGrafter"/>
</dbReference>
<dbReference type="PROSITE" id="PS00045">
    <property type="entry name" value="HISTONE_LIKE"/>
    <property type="match status" value="1"/>
</dbReference>
<evidence type="ECO:0000256" key="3">
    <source>
        <dbReference type="RuleBase" id="RU003939"/>
    </source>
</evidence>
<dbReference type="PANTHER" id="PTHR33175:SF3">
    <property type="entry name" value="DNA-BINDING PROTEIN HU-BETA"/>
    <property type="match status" value="1"/>
</dbReference>
<dbReference type="CDD" id="cd13831">
    <property type="entry name" value="HU"/>
    <property type="match status" value="1"/>
</dbReference>